<dbReference type="GO" id="GO:0090307">
    <property type="term" value="P:mitotic spindle assembly"/>
    <property type="evidence" value="ECO:0007669"/>
    <property type="project" value="TreeGrafter"/>
</dbReference>
<feature type="region of interest" description="Disordered" evidence="6">
    <location>
        <begin position="990"/>
        <end position="1185"/>
    </location>
</feature>
<evidence type="ECO:0000256" key="6">
    <source>
        <dbReference type="SAM" id="MobiDB-lite"/>
    </source>
</evidence>
<feature type="compositionally biased region" description="Polar residues" evidence="6">
    <location>
        <begin position="1145"/>
        <end position="1156"/>
    </location>
</feature>
<feature type="compositionally biased region" description="Low complexity" evidence="6">
    <location>
        <begin position="710"/>
        <end position="730"/>
    </location>
</feature>
<keyword evidence="3" id="KW-0132">Cell division</keyword>
<dbReference type="InterPro" id="IPR024395">
    <property type="entry name" value="CLASP_N_dom"/>
</dbReference>
<feature type="compositionally biased region" description="Polar residues" evidence="6">
    <location>
        <begin position="670"/>
        <end position="681"/>
    </location>
</feature>
<dbReference type="Proteomes" id="UP000077521">
    <property type="component" value="Unassembled WGS sequence"/>
</dbReference>
<feature type="region of interest" description="Disordered" evidence="6">
    <location>
        <begin position="759"/>
        <end position="813"/>
    </location>
</feature>
<dbReference type="GO" id="GO:0008017">
    <property type="term" value="F:microtubule binding"/>
    <property type="evidence" value="ECO:0007669"/>
    <property type="project" value="TreeGrafter"/>
</dbReference>
<feature type="domain" description="TOG" evidence="7">
    <location>
        <begin position="1"/>
        <end position="262"/>
    </location>
</feature>
<feature type="compositionally biased region" description="Basic and acidic residues" evidence="6">
    <location>
        <begin position="656"/>
        <end position="668"/>
    </location>
</feature>
<feature type="compositionally biased region" description="Low complexity" evidence="6">
    <location>
        <begin position="990"/>
        <end position="1004"/>
    </location>
</feature>
<feature type="domain" description="TOG" evidence="7">
    <location>
        <begin position="307"/>
        <end position="549"/>
    </location>
</feature>
<comment type="subcellular location">
    <subcellularLocation>
        <location evidence="1">Cytoplasm</location>
        <location evidence="1">Cytoskeleton</location>
        <location evidence="1">Spindle</location>
    </subcellularLocation>
</comment>
<feature type="compositionally biased region" description="Polar residues" evidence="6">
    <location>
        <begin position="1033"/>
        <end position="1056"/>
    </location>
</feature>
<dbReference type="GO" id="GO:0005881">
    <property type="term" value="C:cytoplasmic microtubule"/>
    <property type="evidence" value="ECO:0007669"/>
    <property type="project" value="TreeGrafter"/>
</dbReference>
<protein>
    <recommendedName>
        <fullName evidence="7">TOG domain-containing protein</fullName>
    </recommendedName>
</protein>
<name>A0A177TL37_9BASI</name>
<evidence type="ECO:0000256" key="5">
    <source>
        <dbReference type="ARBA" id="ARBA00022776"/>
    </source>
</evidence>
<organism evidence="8 9">
    <name type="scientific">Tilletia indica</name>
    <dbReference type="NCBI Taxonomy" id="43049"/>
    <lineage>
        <taxon>Eukaryota</taxon>
        <taxon>Fungi</taxon>
        <taxon>Dikarya</taxon>
        <taxon>Basidiomycota</taxon>
        <taxon>Ustilaginomycotina</taxon>
        <taxon>Exobasidiomycetes</taxon>
        <taxon>Tilletiales</taxon>
        <taxon>Tilletiaceae</taxon>
        <taxon>Tilletia</taxon>
    </lineage>
</organism>
<proteinExistence type="inferred from homology"/>
<reference evidence="8" key="2">
    <citation type="journal article" date="2019" name="IMA Fungus">
        <title>Genome sequencing and comparison of five Tilletia species to identify candidate genes for the detection of regulated species infecting wheat.</title>
        <authorList>
            <person name="Nguyen H.D.T."/>
            <person name="Sultana T."/>
            <person name="Kesanakurti P."/>
            <person name="Hambleton S."/>
        </authorList>
    </citation>
    <scope>NUCLEOTIDE SEQUENCE</scope>
    <source>
        <strain evidence="8">DAOMC 236416</strain>
    </source>
</reference>
<evidence type="ECO:0000313" key="8">
    <source>
        <dbReference type="EMBL" id="KAE8245424.1"/>
    </source>
</evidence>
<dbReference type="SUPFAM" id="SSF48371">
    <property type="entry name" value="ARM repeat"/>
    <property type="match status" value="1"/>
</dbReference>
<dbReference type="InterPro" id="IPR034085">
    <property type="entry name" value="TOG"/>
</dbReference>
<keyword evidence="5" id="KW-0131">Cell cycle</keyword>
<evidence type="ECO:0000256" key="3">
    <source>
        <dbReference type="ARBA" id="ARBA00022618"/>
    </source>
</evidence>
<accession>A0A177TL37</accession>
<dbReference type="Gene3D" id="1.25.10.10">
    <property type="entry name" value="Leucine-rich Repeat Variant"/>
    <property type="match status" value="2"/>
</dbReference>
<feature type="region of interest" description="Disordered" evidence="6">
    <location>
        <begin position="574"/>
        <end position="606"/>
    </location>
</feature>
<dbReference type="PANTHER" id="PTHR21567:SF9">
    <property type="entry name" value="CLIP-ASSOCIATING PROTEIN"/>
    <property type="match status" value="1"/>
</dbReference>
<dbReference type="Pfam" id="PF12348">
    <property type="entry name" value="CLASP_N"/>
    <property type="match status" value="1"/>
</dbReference>
<feature type="compositionally biased region" description="Polar residues" evidence="6">
    <location>
        <begin position="1008"/>
        <end position="1022"/>
    </location>
</feature>
<comment type="similarity">
    <text evidence="2">Belongs to the CLASP family.</text>
</comment>
<keyword evidence="5" id="KW-0498">Mitosis</keyword>
<reference evidence="8" key="1">
    <citation type="submission" date="2016-04" db="EMBL/GenBank/DDBJ databases">
        <authorList>
            <person name="Nguyen H.D."/>
            <person name="Samba Siva P."/>
            <person name="Cullis J."/>
            <person name="Levesque C.A."/>
            <person name="Hambleton S."/>
        </authorList>
    </citation>
    <scope>NUCLEOTIDE SEQUENCE</scope>
    <source>
        <strain evidence="8">DAOMC 236416</strain>
    </source>
</reference>
<comment type="caution">
    <text evidence="8">The sequence shown here is derived from an EMBL/GenBank/DDBJ whole genome shotgun (WGS) entry which is preliminary data.</text>
</comment>
<dbReference type="InterPro" id="IPR011989">
    <property type="entry name" value="ARM-like"/>
</dbReference>
<dbReference type="GO" id="GO:0005815">
    <property type="term" value="C:microtubule organizing center"/>
    <property type="evidence" value="ECO:0007669"/>
    <property type="project" value="TreeGrafter"/>
</dbReference>
<feature type="region of interest" description="Disordered" evidence="6">
    <location>
        <begin position="903"/>
        <end position="956"/>
    </location>
</feature>
<sequence>MALTSEQVIGLVNKIENAADADKRLAAIQLLEATLDGATEIPDSDAVVQILKVSIKNSHQAVSTAALSYLPSLFASLAAPATTHGRVLPSTVTHVRAAVNHLMPILIEKLGDQKERVREISRRALTQLGSSAFIVSPPPDPNARKGKELETPLMIFERLMRDNAMGAKAPRIKEQATLILPALKLATEDRFPVRLLLPSLVTLLSDADPSVREGSRAALVALFINAAPGAKAGLKKELERQDVRKALMDGIVKEVLAGVSAAPAPVSARVVSAQMAHAPATAAQAGSGSGLTGAVGAEDEDFVPPVYVASRADLAGTFSAMLPFFEGRESEFNWLSREQSILKIRGMLKTGAHVTYRATFVEGVKSVNEAILKAAGTLRTSMAVHACSLLGEIARTIGDSLDSVAETFMISLLDMAGLTKKIVAKRSQMAAREFFIHVPFKHSFATLLNNTMQEKTPGRRLAGMDHMCTLLQYQGSSKKHAMESHGSHTVFGQALKRGMSDQNKDVRAKVREVFWVYHAIWPAQAQAMLETADAASKKGILASVPPPGTVLLLTAEKDGLTTMAQQPAAPAAAVYHPPPIASAPTKKPSFSQSVGPGPAPFDGGFPPKLRSVASIASSIDSAASASAAPSVAPKRRAVGPSAALLAAKREATLRMRAEAAAEREREESFNAAQASGMNSQEIGDDSEGGDNWMADFKSNTAAPVSRSVFAPARPRTPPSASTSASVSAASIHVRPQSPPRFVPKYGHDAILASPPKKASHVTSFGQMSHDESSPTKIPLPRSPTSPRMTGSPRLMSSPRMRGGSGLGMDSSRFPRPSTDLLALASEEDADATQLLSMPGPDASIDLMMFTSSSPMVTPATRRVEPAMNLSDLSKGGDGDETTVIRSPEVDQLGPAMSSIAISGDAAEPTQNEDASLTADVSEDADETTHVHAQVEESPMEAVEASQSDSSHGRDVEETVALQAHEATSTAAQLLNLLETPAAAAAAAAAASSSDPAPAAAAAADVDSEMTSTPRLSQHSRASAASPEAVTLSPDRSQSSSRGMANSNTSIVSSPGSVGTGSRAGTPTSANRRSHLPRPVSMLHRGSSPLHSLANARHGPTRSVDLMSSPDALARLNGRGAGGGDVPSPLAGGGDRDSRRSSVSSNTSAQLSGSSKRFSVVGAGAGHHSRGAVTSPQLASGLGGGPTRAAFDARPLNPSGQSAAVNSFLRRASRLEQGSPIKSKPEAVEWVAAIRDGTADLRTYKRLLKLTIDFRIGVSSGGAAGGELVPGRDAGTRGGGGFGSGALGLERMGDADFEEEEAGLRAWEEGNLFDELFVAICGSLQAPAKIEELRTACFALLHRLVENEFPLFTSTGRELDLLALLFQLRKDGRKGKQTLDACEAILISWSARTDPMLGLGAVINNLKMTADSVGLVDRLHSGSNGANGNGGVDGTQGPGISGGDESTLRTLVMGLKVLGRLLLRLPGEVIEEELSRATEVLRMTLTHVNVELRRTAIETLVAANKQINNAATVFKLVGPLPTSQQDLLMYYFHKAGQQ</sequence>
<dbReference type="GO" id="GO:1990023">
    <property type="term" value="C:mitotic spindle midzone"/>
    <property type="evidence" value="ECO:0007669"/>
    <property type="project" value="TreeGrafter"/>
</dbReference>
<feature type="region of interest" description="Disordered" evidence="6">
    <location>
        <begin position="656"/>
        <end position="740"/>
    </location>
</feature>
<keyword evidence="4" id="KW-0493">Microtubule</keyword>
<dbReference type="GO" id="GO:0005876">
    <property type="term" value="C:spindle microtubule"/>
    <property type="evidence" value="ECO:0007669"/>
    <property type="project" value="TreeGrafter"/>
</dbReference>
<evidence type="ECO:0000256" key="1">
    <source>
        <dbReference type="ARBA" id="ARBA00004186"/>
    </source>
</evidence>
<gene>
    <name evidence="8" type="ORF">A4X13_0g5927</name>
</gene>
<dbReference type="SMART" id="SM01349">
    <property type="entry name" value="TOG"/>
    <property type="match status" value="2"/>
</dbReference>
<evidence type="ECO:0000259" key="7">
    <source>
        <dbReference type="SMART" id="SM01349"/>
    </source>
</evidence>
<keyword evidence="9" id="KW-1185">Reference proteome</keyword>
<dbReference type="InterPro" id="IPR016024">
    <property type="entry name" value="ARM-type_fold"/>
</dbReference>
<evidence type="ECO:0000313" key="9">
    <source>
        <dbReference type="Proteomes" id="UP000077521"/>
    </source>
</evidence>
<dbReference type="GO" id="GO:0051301">
    <property type="term" value="P:cell division"/>
    <property type="evidence" value="ECO:0007669"/>
    <property type="project" value="UniProtKB-KW"/>
</dbReference>
<dbReference type="Pfam" id="PF21040">
    <property type="entry name" value="CEP104-like_TOG"/>
    <property type="match status" value="1"/>
</dbReference>
<evidence type="ECO:0000256" key="2">
    <source>
        <dbReference type="ARBA" id="ARBA00009549"/>
    </source>
</evidence>
<dbReference type="PANTHER" id="PTHR21567">
    <property type="entry name" value="CLASP"/>
    <property type="match status" value="1"/>
</dbReference>
<evidence type="ECO:0000256" key="4">
    <source>
        <dbReference type="ARBA" id="ARBA00022701"/>
    </source>
</evidence>
<dbReference type="EMBL" id="LWDF02000508">
    <property type="protein sequence ID" value="KAE8245424.1"/>
    <property type="molecule type" value="Genomic_DNA"/>
</dbReference>